<dbReference type="InterPro" id="IPR037796">
    <property type="entry name" value="TAF6"/>
</dbReference>
<sequence length="154" mass="17389">MIDDIDSALKLRNVEPIYGYAFGDPLRFKRPLGYTDLFYFNDKDMDFKDVTEAPVLKAPLDTSIVCHWLAIEDKSVGDAGEMHWDLEASLRTTVMIESIVDAKADSQHGKSTCYSQFLPSTATPLKMQSMMFRICFLASTRLGSSRAWASDIFK</sequence>
<dbReference type="GO" id="GO:0003713">
    <property type="term" value="F:transcription coactivator activity"/>
    <property type="evidence" value="ECO:0007669"/>
    <property type="project" value="TreeGrafter"/>
</dbReference>
<dbReference type="Proteomes" id="UP001237642">
    <property type="component" value="Unassembled WGS sequence"/>
</dbReference>
<dbReference type="GO" id="GO:0051123">
    <property type="term" value="P:RNA polymerase II preinitiation complex assembly"/>
    <property type="evidence" value="ECO:0007669"/>
    <property type="project" value="TreeGrafter"/>
</dbReference>
<organism evidence="6 7">
    <name type="scientific">Heracleum sosnowskyi</name>
    <dbReference type="NCBI Taxonomy" id="360622"/>
    <lineage>
        <taxon>Eukaryota</taxon>
        <taxon>Viridiplantae</taxon>
        <taxon>Streptophyta</taxon>
        <taxon>Embryophyta</taxon>
        <taxon>Tracheophyta</taxon>
        <taxon>Spermatophyta</taxon>
        <taxon>Magnoliopsida</taxon>
        <taxon>eudicotyledons</taxon>
        <taxon>Gunneridae</taxon>
        <taxon>Pentapetalae</taxon>
        <taxon>asterids</taxon>
        <taxon>campanulids</taxon>
        <taxon>Apiales</taxon>
        <taxon>Apiaceae</taxon>
        <taxon>Apioideae</taxon>
        <taxon>apioid superclade</taxon>
        <taxon>Tordylieae</taxon>
        <taxon>Tordyliinae</taxon>
        <taxon>Heracleum</taxon>
    </lineage>
</organism>
<dbReference type="PANTHER" id="PTHR10221:SF13">
    <property type="entry name" value="TRANSCRIPTION INITIATION FACTOR TFIID SUBUNIT 6"/>
    <property type="match status" value="1"/>
</dbReference>
<gene>
    <name evidence="6" type="ORF">POM88_021910</name>
</gene>
<comment type="caution">
    <text evidence="6">The sequence shown here is derived from an EMBL/GenBank/DDBJ whole genome shotgun (WGS) entry which is preliminary data.</text>
</comment>
<evidence type="ECO:0000256" key="1">
    <source>
        <dbReference type="ARBA" id="ARBA00004123"/>
    </source>
</evidence>
<dbReference type="PANTHER" id="PTHR10221">
    <property type="entry name" value="TRANSCRIPTION INITIATION FACTOR TFIID SUBUNIT 6"/>
    <property type="match status" value="1"/>
</dbReference>
<reference evidence="6" key="1">
    <citation type="submission" date="2023-02" db="EMBL/GenBank/DDBJ databases">
        <title>Genome of toxic invasive species Heracleum sosnowskyi carries increased number of genes despite the absence of recent whole-genome duplications.</title>
        <authorList>
            <person name="Schelkunov M."/>
            <person name="Shtratnikova V."/>
            <person name="Makarenko M."/>
            <person name="Klepikova A."/>
            <person name="Omelchenko D."/>
            <person name="Novikova G."/>
            <person name="Obukhova E."/>
            <person name="Bogdanov V."/>
            <person name="Penin A."/>
            <person name="Logacheva M."/>
        </authorList>
    </citation>
    <scope>NUCLEOTIDE SEQUENCE</scope>
    <source>
        <strain evidence="6">Hsosn_3</strain>
        <tissue evidence="6">Leaf</tissue>
    </source>
</reference>
<comment type="similarity">
    <text evidence="2">Belongs to the TAF6 family.</text>
</comment>
<evidence type="ECO:0000256" key="4">
    <source>
        <dbReference type="ARBA" id="ARBA00023163"/>
    </source>
</evidence>
<dbReference type="GO" id="GO:0046695">
    <property type="term" value="C:SLIK (SAGA-like) complex"/>
    <property type="evidence" value="ECO:0007669"/>
    <property type="project" value="InterPro"/>
</dbReference>
<keyword evidence="4" id="KW-0804">Transcription</keyword>
<proteinExistence type="inferred from homology"/>
<dbReference type="GO" id="GO:0016251">
    <property type="term" value="F:RNA polymerase II general transcription initiation factor activity"/>
    <property type="evidence" value="ECO:0007669"/>
    <property type="project" value="InterPro"/>
</dbReference>
<name>A0AAD8IHT6_9APIA</name>
<dbReference type="EMBL" id="JAUIZM010000005">
    <property type="protein sequence ID" value="KAK1384175.1"/>
    <property type="molecule type" value="Genomic_DNA"/>
</dbReference>
<keyword evidence="3" id="KW-0805">Transcription regulation</keyword>
<comment type="subcellular location">
    <subcellularLocation>
        <location evidence="1">Nucleus</location>
    </subcellularLocation>
</comment>
<evidence type="ECO:0000256" key="3">
    <source>
        <dbReference type="ARBA" id="ARBA00023015"/>
    </source>
</evidence>
<keyword evidence="7" id="KW-1185">Reference proteome</keyword>
<evidence type="ECO:0000313" key="7">
    <source>
        <dbReference type="Proteomes" id="UP001237642"/>
    </source>
</evidence>
<dbReference type="AlphaFoldDB" id="A0AAD8IHT6"/>
<evidence type="ECO:0000256" key="2">
    <source>
        <dbReference type="ARBA" id="ARBA00007688"/>
    </source>
</evidence>
<evidence type="ECO:0000256" key="5">
    <source>
        <dbReference type="ARBA" id="ARBA00023242"/>
    </source>
</evidence>
<dbReference type="GO" id="GO:0005669">
    <property type="term" value="C:transcription factor TFIID complex"/>
    <property type="evidence" value="ECO:0007669"/>
    <property type="project" value="InterPro"/>
</dbReference>
<keyword evidence="5" id="KW-0539">Nucleus</keyword>
<accession>A0AAD8IHT6</accession>
<dbReference type="GO" id="GO:0000124">
    <property type="term" value="C:SAGA complex"/>
    <property type="evidence" value="ECO:0007669"/>
    <property type="project" value="InterPro"/>
</dbReference>
<evidence type="ECO:0000313" key="6">
    <source>
        <dbReference type="EMBL" id="KAK1384175.1"/>
    </source>
</evidence>
<reference evidence="6" key="2">
    <citation type="submission" date="2023-05" db="EMBL/GenBank/DDBJ databases">
        <authorList>
            <person name="Schelkunov M.I."/>
        </authorList>
    </citation>
    <scope>NUCLEOTIDE SEQUENCE</scope>
    <source>
        <strain evidence="6">Hsosn_3</strain>
        <tissue evidence="6">Leaf</tissue>
    </source>
</reference>
<protein>
    <submittedName>
        <fullName evidence="6">Uncharacterized protein</fullName>
    </submittedName>
</protein>